<sequence>MKRSRTKWLLWALVPAGLLLVAAANAHLVYVAIQSQPECVEHSKSVGDGHGYRAAKPAC</sequence>
<evidence type="ECO:0000313" key="4">
    <source>
        <dbReference type="Proteomes" id="UP001060123"/>
    </source>
</evidence>
<organism evidence="1 3">
    <name type="scientific">Rhizobium sullae</name>
    <name type="common">Rhizobium hedysari</name>
    <dbReference type="NCBI Taxonomy" id="50338"/>
    <lineage>
        <taxon>Bacteria</taxon>
        <taxon>Pseudomonadati</taxon>
        <taxon>Pseudomonadota</taxon>
        <taxon>Alphaproteobacteria</taxon>
        <taxon>Hyphomicrobiales</taxon>
        <taxon>Rhizobiaceae</taxon>
        <taxon>Rhizobium/Agrobacterium group</taxon>
        <taxon>Rhizobium</taxon>
    </lineage>
</organism>
<protein>
    <submittedName>
        <fullName evidence="1">Uncharacterized protein</fullName>
    </submittedName>
</protein>
<dbReference type="RefSeq" id="WP_027509237.1">
    <property type="nucleotide sequence ID" value="NZ_CP104144.1"/>
</dbReference>
<dbReference type="STRING" id="1041146.GCA_000427985_05276"/>
<reference evidence="1 3" key="1">
    <citation type="submission" date="2017-11" db="EMBL/GenBank/DDBJ databases">
        <authorList>
            <person name="Han C.G."/>
        </authorList>
    </citation>
    <scope>NUCLEOTIDE SEQUENCE [LARGE SCALE GENOMIC DNA]</scope>
    <source>
        <strain evidence="1 3">HCNT1</strain>
    </source>
</reference>
<reference evidence="2" key="3">
    <citation type="submission" date="2022-09" db="EMBL/GenBank/DDBJ databases">
        <title>Australian commercial rhizobial inoculants.</title>
        <authorList>
            <person name="Kohlmeier M.G."/>
            <person name="O'Hara G.W."/>
            <person name="Colombi E."/>
            <person name="Ramsay J.P."/>
            <person name="Terpolilli J."/>
        </authorList>
    </citation>
    <scope>NUCLEOTIDE SEQUENCE</scope>
    <source>
        <strain evidence="2">WSM1592</strain>
        <plasmid evidence="2">pWSM1592_1</plasmid>
    </source>
</reference>
<dbReference type="Proteomes" id="UP001060123">
    <property type="component" value="Plasmid pWSM1592_1"/>
</dbReference>
<keyword evidence="4" id="KW-1185">Reference proteome</keyword>
<proteinExistence type="predicted"/>
<geneLocation type="plasmid" evidence="2 4">
    <name>pWSM1592_1</name>
</geneLocation>
<evidence type="ECO:0000313" key="1">
    <source>
        <dbReference type="EMBL" id="PKA45350.1"/>
    </source>
</evidence>
<dbReference type="AlphaFoldDB" id="A0A2N0DH33"/>
<dbReference type="Proteomes" id="UP000232164">
    <property type="component" value="Unassembled WGS sequence"/>
</dbReference>
<gene>
    <name evidence="1" type="ORF">CWR43_05620</name>
    <name evidence="2" type="ORF">N2599_31170</name>
</gene>
<evidence type="ECO:0000313" key="2">
    <source>
        <dbReference type="EMBL" id="UWU17232.1"/>
    </source>
</evidence>
<dbReference type="EMBL" id="PIQN01000003">
    <property type="protein sequence ID" value="PKA45350.1"/>
    <property type="molecule type" value="Genomic_DNA"/>
</dbReference>
<keyword evidence="2" id="KW-0614">Plasmid</keyword>
<evidence type="ECO:0000313" key="3">
    <source>
        <dbReference type="Proteomes" id="UP000232164"/>
    </source>
</evidence>
<accession>A0A2N0DH33</accession>
<reference evidence="1 3" key="2">
    <citation type="submission" date="2017-12" db="EMBL/GenBank/DDBJ databases">
        <title>Genome sequence of Rhizobium sullae HCNT1 isolated from Sulla coronaria nodules and featuring peculiar denitrification phenotypes.</title>
        <authorList>
            <person name="De Diego-Diaz B."/>
            <person name="Treu L."/>
            <person name="Campanaro S."/>
            <person name="Da Silva Duarte V."/>
            <person name="Basaglia M."/>
            <person name="Favaro L."/>
            <person name="Casella S."/>
            <person name="Squartini A."/>
        </authorList>
    </citation>
    <scope>NUCLEOTIDE SEQUENCE [LARGE SCALE GENOMIC DNA]</scope>
    <source>
        <strain evidence="1 3">HCNT1</strain>
    </source>
</reference>
<name>A0A2N0DH33_RHISU</name>
<dbReference type="EMBL" id="CP104144">
    <property type="protein sequence ID" value="UWU17232.1"/>
    <property type="molecule type" value="Genomic_DNA"/>
</dbReference>